<dbReference type="AlphaFoldDB" id="A0A6M0RKX4"/>
<dbReference type="EMBL" id="QXHD01000004">
    <property type="protein sequence ID" value="NEZ56908.1"/>
    <property type="molecule type" value="Genomic_DNA"/>
</dbReference>
<comment type="caution">
    <text evidence="2">The sequence shown here is derived from an EMBL/GenBank/DDBJ whole genome shotgun (WGS) entry which is preliminary data.</text>
</comment>
<dbReference type="SUPFAM" id="SSF51735">
    <property type="entry name" value="NAD(P)-binding Rossmann-fold domains"/>
    <property type="match status" value="1"/>
</dbReference>
<keyword evidence="3" id="KW-1185">Reference proteome</keyword>
<evidence type="ECO:0000259" key="1">
    <source>
        <dbReference type="Pfam" id="PF01370"/>
    </source>
</evidence>
<evidence type="ECO:0000313" key="2">
    <source>
        <dbReference type="EMBL" id="NEZ56908.1"/>
    </source>
</evidence>
<dbReference type="Proteomes" id="UP000481033">
    <property type="component" value="Unassembled WGS sequence"/>
</dbReference>
<feature type="domain" description="NAD-dependent epimerase/dehydratase" evidence="1">
    <location>
        <begin position="3"/>
        <end position="87"/>
    </location>
</feature>
<accession>A0A6M0RKX4</accession>
<name>A0A6M0RKX4_9CYAN</name>
<reference evidence="2 3" key="1">
    <citation type="journal article" date="2020" name="Microb. Ecol.">
        <title>Ecogenomics of the Marine Benthic Filamentous Cyanobacterium Adonisia.</title>
        <authorList>
            <person name="Walter J.M."/>
            <person name="Coutinho F.H."/>
            <person name="Leomil L."/>
            <person name="Hargreaves P.I."/>
            <person name="Campeao M.E."/>
            <person name="Vieira V.V."/>
            <person name="Silva B.S."/>
            <person name="Fistarol G.O."/>
            <person name="Salomon P.S."/>
            <person name="Sawabe T."/>
            <person name="Mino S."/>
            <person name="Hosokawa M."/>
            <person name="Miyashita H."/>
            <person name="Maruyama F."/>
            <person name="van Verk M.C."/>
            <person name="Dutilh B.E."/>
            <person name="Thompson C.C."/>
            <person name="Thompson F.L."/>
        </authorList>
    </citation>
    <scope>NUCLEOTIDE SEQUENCE [LARGE SCALE GENOMIC DNA]</scope>
    <source>
        <strain evidence="2 3">CCMR0081</strain>
    </source>
</reference>
<dbReference type="InterPro" id="IPR050177">
    <property type="entry name" value="Lipid_A_modif_metabolic_enz"/>
</dbReference>
<dbReference type="InterPro" id="IPR036291">
    <property type="entry name" value="NAD(P)-bd_dom_sf"/>
</dbReference>
<sequence length="337" mass="37754">MKILVIGGTWFIGRCVTQQLLQEGHEVSVFNRGVTPANLPQQVNHIRGDRQNLTDYRQTFQQLAPDVVIDMIALTEAHARSTMETFKGVARRIVTISSQDVYRARDILWGRETGMIDPVPLAEDAPLRSQLYPYQAVGIQSSLPPDYDKILVERVVASDSSLPGTVLRLPMVYGVGDYQHRFYPYIKRMDDKRPVIVLEEGYAHWHGCYGYVENVAAAIVLAATDERATNRTYNVAESSVLSQAELIGAIGQIVGWRGDIVIASKIHLPPNSVSLNTEQDWLTDSTRIREELGYTETIARDEALRRTIAWERANPPEVFSATGLLDYAIEDAILASR</sequence>
<proteinExistence type="predicted"/>
<dbReference type="Pfam" id="PF01370">
    <property type="entry name" value="Epimerase"/>
    <property type="match status" value="2"/>
</dbReference>
<dbReference type="InterPro" id="IPR001509">
    <property type="entry name" value="Epimerase_deHydtase"/>
</dbReference>
<dbReference type="PANTHER" id="PTHR43245">
    <property type="entry name" value="BIFUNCTIONAL POLYMYXIN RESISTANCE PROTEIN ARNA"/>
    <property type="match status" value="1"/>
</dbReference>
<dbReference type="RefSeq" id="WP_163698908.1">
    <property type="nucleotide sequence ID" value="NZ_QXHD01000004.1"/>
</dbReference>
<dbReference type="Gene3D" id="3.40.50.720">
    <property type="entry name" value="NAD(P)-binding Rossmann-like Domain"/>
    <property type="match status" value="1"/>
</dbReference>
<evidence type="ECO:0000313" key="3">
    <source>
        <dbReference type="Proteomes" id="UP000481033"/>
    </source>
</evidence>
<organism evidence="2 3">
    <name type="scientific">Adonisia turfae CCMR0081</name>
    <dbReference type="NCBI Taxonomy" id="2292702"/>
    <lineage>
        <taxon>Bacteria</taxon>
        <taxon>Bacillati</taxon>
        <taxon>Cyanobacteriota</taxon>
        <taxon>Adonisia</taxon>
        <taxon>Adonisia turfae</taxon>
    </lineage>
</organism>
<feature type="domain" description="NAD-dependent epimerase/dehydratase" evidence="1">
    <location>
        <begin position="152"/>
        <end position="236"/>
    </location>
</feature>
<gene>
    <name evidence="2" type="ORF">DXZ20_14715</name>
</gene>
<protein>
    <submittedName>
        <fullName evidence="2">NAD-dependent epimerase/dehydratase family protein</fullName>
    </submittedName>
</protein>